<dbReference type="PANTHER" id="PTHR35546:SF106">
    <property type="entry name" value="DUF1618 DOMAIN-CONTAINING PROTEIN"/>
    <property type="match status" value="1"/>
</dbReference>
<name>A0AAQ3UPF6_PASNO</name>
<dbReference type="Pfam" id="PF24750">
    <property type="entry name" value="b-prop_At3g26010-like"/>
    <property type="match status" value="1"/>
</dbReference>
<reference evidence="2 3" key="1">
    <citation type="submission" date="2024-02" db="EMBL/GenBank/DDBJ databases">
        <title>High-quality chromosome-scale genome assembly of Pensacola bahiagrass (Paspalum notatum Flugge var. saurae).</title>
        <authorList>
            <person name="Vega J.M."/>
            <person name="Podio M."/>
            <person name="Orjuela J."/>
            <person name="Siena L.A."/>
            <person name="Pessino S.C."/>
            <person name="Combes M.C."/>
            <person name="Mariac C."/>
            <person name="Albertini E."/>
            <person name="Pupilli F."/>
            <person name="Ortiz J.P.A."/>
            <person name="Leblanc O."/>
        </authorList>
    </citation>
    <scope>NUCLEOTIDE SEQUENCE [LARGE SCALE GENOMIC DNA]</scope>
    <source>
        <strain evidence="2">R1</strain>
        <tissue evidence="2">Leaf</tissue>
    </source>
</reference>
<dbReference type="PANTHER" id="PTHR35546">
    <property type="entry name" value="F-BOX PROTEIN INTERACTION DOMAIN PROTEIN-RELATED"/>
    <property type="match status" value="1"/>
</dbReference>
<feature type="domain" description="F-box" evidence="1">
    <location>
        <begin position="13"/>
        <end position="59"/>
    </location>
</feature>
<dbReference type="PROSITE" id="PS50181">
    <property type="entry name" value="FBOX"/>
    <property type="match status" value="1"/>
</dbReference>
<keyword evidence="3" id="KW-1185">Reference proteome</keyword>
<organism evidence="2 3">
    <name type="scientific">Paspalum notatum var. saurae</name>
    <dbReference type="NCBI Taxonomy" id="547442"/>
    <lineage>
        <taxon>Eukaryota</taxon>
        <taxon>Viridiplantae</taxon>
        <taxon>Streptophyta</taxon>
        <taxon>Embryophyta</taxon>
        <taxon>Tracheophyta</taxon>
        <taxon>Spermatophyta</taxon>
        <taxon>Magnoliopsida</taxon>
        <taxon>Liliopsida</taxon>
        <taxon>Poales</taxon>
        <taxon>Poaceae</taxon>
        <taxon>PACMAD clade</taxon>
        <taxon>Panicoideae</taxon>
        <taxon>Andropogonodae</taxon>
        <taxon>Paspaleae</taxon>
        <taxon>Paspalinae</taxon>
        <taxon>Paspalum</taxon>
    </lineage>
</organism>
<evidence type="ECO:0000313" key="3">
    <source>
        <dbReference type="Proteomes" id="UP001341281"/>
    </source>
</evidence>
<protein>
    <recommendedName>
        <fullName evidence="1">F-box domain-containing protein</fullName>
    </recommendedName>
</protein>
<dbReference type="AlphaFoldDB" id="A0AAQ3UPF6"/>
<evidence type="ECO:0000313" key="2">
    <source>
        <dbReference type="EMBL" id="WVZ95910.1"/>
    </source>
</evidence>
<dbReference type="SMART" id="SM00256">
    <property type="entry name" value="FBOX"/>
    <property type="match status" value="1"/>
</dbReference>
<sequence length="375" mass="41696">MDRPETKRGAAGAGPSLFLPDGAVEEILDRVPAKSLCRFKRVSKCWRGLISDLLRRKKLPQTLEGFFYDACSGDGYDGSSPCSSRGVSPTPWLPPTECIALLDSCNGLLLFGHKRILDDYCSLGYIVCNTATKQWVSVPSSGWTPCEYSQSSDSEEEDDSDTEPGDFTITYLIFDSAVSSHFQLVQFGMDWASCVGSCCTYSSETGVWSEVESEWNFYDGSISVPGSAFVCGMLHLSTTRADTGQPLIVAVDGEGRKCRIMSWSEAYDDLMMLFSLSQGRLHYGTQPYDNNCDTLELCVWVLEGYEAEEWVLKHRVSLLQLLGRIGCRVAFDYGVVAIHPYCSVLYFVQHWDGKLKSYDMDSKEVCTLCSLGQVR</sequence>
<dbReference type="Gene3D" id="1.20.1280.50">
    <property type="match status" value="1"/>
</dbReference>
<dbReference type="CDD" id="cd22157">
    <property type="entry name" value="F-box_AtFBW1-like"/>
    <property type="match status" value="1"/>
</dbReference>
<evidence type="ECO:0000259" key="1">
    <source>
        <dbReference type="PROSITE" id="PS50181"/>
    </source>
</evidence>
<dbReference type="Pfam" id="PF00646">
    <property type="entry name" value="F-box"/>
    <property type="match status" value="1"/>
</dbReference>
<accession>A0AAQ3UPF6</accession>
<proteinExistence type="predicted"/>
<dbReference type="InterPro" id="IPR001810">
    <property type="entry name" value="F-box_dom"/>
</dbReference>
<dbReference type="EMBL" id="CP144754">
    <property type="protein sequence ID" value="WVZ95910.1"/>
    <property type="molecule type" value="Genomic_DNA"/>
</dbReference>
<dbReference type="InterPro" id="IPR036047">
    <property type="entry name" value="F-box-like_dom_sf"/>
</dbReference>
<dbReference type="SUPFAM" id="SSF81383">
    <property type="entry name" value="F-box domain"/>
    <property type="match status" value="1"/>
</dbReference>
<dbReference type="InterPro" id="IPR056592">
    <property type="entry name" value="Beta-prop_At3g26010-like"/>
</dbReference>
<dbReference type="InterPro" id="IPR055290">
    <property type="entry name" value="At3g26010-like"/>
</dbReference>
<gene>
    <name evidence="2" type="ORF">U9M48_041616</name>
</gene>
<dbReference type="Proteomes" id="UP001341281">
    <property type="component" value="Chromosome 10"/>
</dbReference>